<evidence type="ECO:0000313" key="2">
    <source>
        <dbReference type="EMBL" id="KAJ7658101.1"/>
    </source>
</evidence>
<dbReference type="EMBL" id="JARKIE010000282">
    <property type="protein sequence ID" value="KAJ7658101.1"/>
    <property type="molecule type" value="Genomic_DNA"/>
</dbReference>
<sequence length="331" mass="37549">MNPAFQTLSPDTDYVLLYNMLWQADQAPSSTAEKESLRQYIETCAEGLGLWSETQEDTPSTDEDEGDESEQPPPAPEIRYIDLDKHPTFRIHHLRDSDASFIVRQEYVDFMDSAMSQRGIRKRFFLTGKSMGACYFLFLLLAACKPVFFIPDTDWVYYFSANGVQKAASSAYMGTPAIQRAISRSWVLIDVDLGPSNSWLPQKWIVPCDSLVYTSSPHPARMNHFTKQFKASPWYMRPWSAQEIAAVTKLDNKDAEDVRRRFKRSGPIARSLFSDPDLTDLSSIDEVIRTALANDVLSFASSMVEQPDNTSHRMFLIKPLEGIDEGGMLII</sequence>
<evidence type="ECO:0000313" key="3">
    <source>
        <dbReference type="Proteomes" id="UP001221757"/>
    </source>
</evidence>
<accession>A0AAD7CR73</accession>
<protein>
    <submittedName>
        <fullName evidence="2">Uncharacterized protein</fullName>
    </submittedName>
</protein>
<dbReference type="PANTHER" id="PTHR33129">
    <property type="entry name" value="PROTEIN KINASE DOMAIN-CONTAINING PROTEIN-RELATED"/>
    <property type="match status" value="1"/>
</dbReference>
<gene>
    <name evidence="2" type="ORF">B0H17DRAFT_1213259</name>
</gene>
<dbReference type="PANTHER" id="PTHR33129:SF3">
    <property type="entry name" value="HOT SPOT (RHS) PROTEIN, PUTATIVE-RELATED"/>
    <property type="match status" value="1"/>
</dbReference>
<evidence type="ECO:0000256" key="1">
    <source>
        <dbReference type="SAM" id="MobiDB-lite"/>
    </source>
</evidence>
<organism evidence="2 3">
    <name type="scientific">Mycena rosella</name>
    <name type="common">Pink bonnet</name>
    <name type="synonym">Agaricus rosellus</name>
    <dbReference type="NCBI Taxonomy" id="1033263"/>
    <lineage>
        <taxon>Eukaryota</taxon>
        <taxon>Fungi</taxon>
        <taxon>Dikarya</taxon>
        <taxon>Basidiomycota</taxon>
        <taxon>Agaricomycotina</taxon>
        <taxon>Agaricomycetes</taxon>
        <taxon>Agaricomycetidae</taxon>
        <taxon>Agaricales</taxon>
        <taxon>Marasmiineae</taxon>
        <taxon>Mycenaceae</taxon>
        <taxon>Mycena</taxon>
    </lineage>
</organism>
<dbReference type="InterPro" id="IPR052980">
    <property type="entry name" value="Crinkler_effector"/>
</dbReference>
<comment type="caution">
    <text evidence="2">The sequence shown here is derived from an EMBL/GenBank/DDBJ whole genome shotgun (WGS) entry which is preliminary data.</text>
</comment>
<keyword evidence="3" id="KW-1185">Reference proteome</keyword>
<dbReference type="AlphaFoldDB" id="A0AAD7CR73"/>
<reference evidence="2" key="1">
    <citation type="submission" date="2023-03" db="EMBL/GenBank/DDBJ databases">
        <title>Massive genome expansion in bonnet fungi (Mycena s.s.) driven by repeated elements and novel gene families across ecological guilds.</title>
        <authorList>
            <consortium name="Lawrence Berkeley National Laboratory"/>
            <person name="Harder C.B."/>
            <person name="Miyauchi S."/>
            <person name="Viragh M."/>
            <person name="Kuo A."/>
            <person name="Thoen E."/>
            <person name="Andreopoulos B."/>
            <person name="Lu D."/>
            <person name="Skrede I."/>
            <person name="Drula E."/>
            <person name="Henrissat B."/>
            <person name="Morin E."/>
            <person name="Kohler A."/>
            <person name="Barry K."/>
            <person name="LaButti K."/>
            <person name="Morin E."/>
            <person name="Salamov A."/>
            <person name="Lipzen A."/>
            <person name="Mereny Z."/>
            <person name="Hegedus B."/>
            <person name="Baldrian P."/>
            <person name="Stursova M."/>
            <person name="Weitz H."/>
            <person name="Taylor A."/>
            <person name="Grigoriev I.V."/>
            <person name="Nagy L.G."/>
            <person name="Martin F."/>
            <person name="Kauserud H."/>
        </authorList>
    </citation>
    <scope>NUCLEOTIDE SEQUENCE</scope>
    <source>
        <strain evidence="2">CBHHK067</strain>
    </source>
</reference>
<feature type="region of interest" description="Disordered" evidence="1">
    <location>
        <begin position="51"/>
        <end position="76"/>
    </location>
</feature>
<proteinExistence type="predicted"/>
<name>A0AAD7CR73_MYCRO</name>
<feature type="compositionally biased region" description="Acidic residues" evidence="1">
    <location>
        <begin position="54"/>
        <end position="70"/>
    </location>
</feature>
<dbReference type="Proteomes" id="UP001221757">
    <property type="component" value="Unassembled WGS sequence"/>
</dbReference>